<dbReference type="Gene3D" id="3.40.50.1110">
    <property type="entry name" value="SGNH hydrolase"/>
    <property type="match status" value="1"/>
</dbReference>
<comment type="caution">
    <text evidence="4">The sequence shown here is derived from an EMBL/GenBank/DDBJ whole genome shotgun (WGS) entry which is preliminary data.</text>
</comment>
<feature type="region of interest" description="Disordered" evidence="1">
    <location>
        <begin position="398"/>
        <end position="420"/>
    </location>
</feature>
<dbReference type="InterPro" id="IPR029016">
    <property type="entry name" value="GAF-like_dom_sf"/>
</dbReference>
<dbReference type="Pfam" id="PF13472">
    <property type="entry name" value="Lipase_GDSL_2"/>
    <property type="match status" value="1"/>
</dbReference>
<sequence>MTIPDLLIPIAARWVRRVQRELDLVPTPLDSPRRSVAGLRADRVLLIGNGPVIGFGVRTQALALPGHLSRRLATTTGRGAVVDVVAERGLLVDRVPRLLREHRLSESDAVVLSVGATDAAALTPVDRWTADLERALDELLAAASAGTVVVVLPVVPLQRTRGTEGPRRLLSDRHAATLDRATRDVCARRGDVVLLEPAPDERAPRTSGDYAALAARLAATLAPRLDALAVADSPSTARRRRRAPDPELLRQQAVDASGLAGSGSNAVLERLLQQAQDVFGAQAAAVTLVDGDDVVYKAAAGLDRRSAPRDIAPCNRAIRQEGPYVVPDLAGQPLADDGWRFYAGHPLEAPNGYRIGTLCVLGRTPRPDDLSALEQVALIDLAARAEAELWRQIEEGAEGATVQREVPAPGAPTPAALSRG</sequence>
<dbReference type="InterPro" id="IPR036514">
    <property type="entry name" value="SGNH_hydro_sf"/>
</dbReference>
<evidence type="ECO:0000259" key="3">
    <source>
        <dbReference type="Pfam" id="PF13472"/>
    </source>
</evidence>
<evidence type="ECO:0000256" key="1">
    <source>
        <dbReference type="SAM" id="MobiDB-lite"/>
    </source>
</evidence>
<dbReference type="InterPro" id="IPR003018">
    <property type="entry name" value="GAF"/>
</dbReference>
<feature type="domain" description="SGNH hydrolase-type esterase" evidence="3">
    <location>
        <begin position="54"/>
        <end position="194"/>
    </location>
</feature>
<keyword evidence="5" id="KW-1185">Reference proteome</keyword>
<protein>
    <submittedName>
        <fullName evidence="4">GAF domain-containing protein</fullName>
    </submittedName>
</protein>
<feature type="domain" description="GAF" evidence="2">
    <location>
        <begin position="266"/>
        <end position="377"/>
    </location>
</feature>
<dbReference type="Gene3D" id="3.30.450.40">
    <property type="match status" value="1"/>
</dbReference>
<dbReference type="Proteomes" id="UP001597347">
    <property type="component" value="Unassembled WGS sequence"/>
</dbReference>
<evidence type="ECO:0000313" key="5">
    <source>
        <dbReference type="Proteomes" id="UP001597347"/>
    </source>
</evidence>
<proteinExistence type="predicted"/>
<dbReference type="PANTHER" id="PTHR43102:SF2">
    <property type="entry name" value="GAF DOMAIN-CONTAINING PROTEIN"/>
    <property type="match status" value="1"/>
</dbReference>
<evidence type="ECO:0000313" key="4">
    <source>
        <dbReference type="EMBL" id="MFD1721091.1"/>
    </source>
</evidence>
<accession>A0ABW4LFX5</accession>
<dbReference type="PANTHER" id="PTHR43102">
    <property type="entry name" value="SLR1143 PROTEIN"/>
    <property type="match status" value="1"/>
</dbReference>
<name>A0ABW4LFX5_9MICO</name>
<dbReference type="SUPFAM" id="SSF55781">
    <property type="entry name" value="GAF domain-like"/>
    <property type="match status" value="1"/>
</dbReference>
<evidence type="ECO:0000259" key="2">
    <source>
        <dbReference type="Pfam" id="PF01590"/>
    </source>
</evidence>
<dbReference type="EMBL" id="JBHUEA010000007">
    <property type="protein sequence ID" value="MFD1721091.1"/>
    <property type="molecule type" value="Genomic_DNA"/>
</dbReference>
<gene>
    <name evidence="4" type="ORF">ACFSBI_05970</name>
</gene>
<dbReference type="RefSeq" id="WP_377933022.1">
    <property type="nucleotide sequence ID" value="NZ_JBHUEA010000007.1"/>
</dbReference>
<dbReference type="InterPro" id="IPR013830">
    <property type="entry name" value="SGNH_hydro"/>
</dbReference>
<dbReference type="Pfam" id="PF01590">
    <property type="entry name" value="GAF"/>
    <property type="match status" value="1"/>
</dbReference>
<dbReference type="SUPFAM" id="SSF52266">
    <property type="entry name" value="SGNH hydrolase"/>
    <property type="match status" value="1"/>
</dbReference>
<organism evidence="4 5">
    <name type="scientific">Amnibacterium endophyticum</name>
    <dbReference type="NCBI Taxonomy" id="2109337"/>
    <lineage>
        <taxon>Bacteria</taxon>
        <taxon>Bacillati</taxon>
        <taxon>Actinomycetota</taxon>
        <taxon>Actinomycetes</taxon>
        <taxon>Micrococcales</taxon>
        <taxon>Microbacteriaceae</taxon>
        <taxon>Amnibacterium</taxon>
    </lineage>
</organism>
<reference evidence="5" key="1">
    <citation type="journal article" date="2019" name="Int. J. Syst. Evol. Microbiol.">
        <title>The Global Catalogue of Microorganisms (GCM) 10K type strain sequencing project: providing services to taxonomists for standard genome sequencing and annotation.</title>
        <authorList>
            <consortium name="The Broad Institute Genomics Platform"/>
            <consortium name="The Broad Institute Genome Sequencing Center for Infectious Disease"/>
            <person name="Wu L."/>
            <person name="Ma J."/>
        </authorList>
    </citation>
    <scope>NUCLEOTIDE SEQUENCE [LARGE SCALE GENOMIC DNA]</scope>
    <source>
        <strain evidence="5">CGMCC 1.12471</strain>
    </source>
</reference>